<evidence type="ECO:0000313" key="2">
    <source>
        <dbReference type="Proteomes" id="UP000789396"/>
    </source>
</evidence>
<dbReference type="AlphaFoldDB" id="A0A9N9H5B8"/>
<reference evidence="1" key="1">
    <citation type="submission" date="2021-06" db="EMBL/GenBank/DDBJ databases">
        <authorList>
            <person name="Kallberg Y."/>
            <person name="Tangrot J."/>
            <person name="Rosling A."/>
        </authorList>
    </citation>
    <scope>NUCLEOTIDE SEQUENCE</scope>
    <source>
        <strain evidence="1">IN212</strain>
    </source>
</reference>
<name>A0A9N9H5B8_9GLOM</name>
<keyword evidence="2" id="KW-1185">Reference proteome</keyword>
<evidence type="ECO:0000313" key="1">
    <source>
        <dbReference type="EMBL" id="CAG8649900.1"/>
    </source>
</evidence>
<feature type="non-terminal residue" evidence="1">
    <location>
        <position position="93"/>
    </location>
</feature>
<organism evidence="1 2">
    <name type="scientific">Racocetra fulgida</name>
    <dbReference type="NCBI Taxonomy" id="60492"/>
    <lineage>
        <taxon>Eukaryota</taxon>
        <taxon>Fungi</taxon>
        <taxon>Fungi incertae sedis</taxon>
        <taxon>Mucoromycota</taxon>
        <taxon>Glomeromycotina</taxon>
        <taxon>Glomeromycetes</taxon>
        <taxon>Diversisporales</taxon>
        <taxon>Gigasporaceae</taxon>
        <taxon>Racocetra</taxon>
    </lineage>
</organism>
<dbReference type="Proteomes" id="UP000789396">
    <property type="component" value="Unassembled WGS sequence"/>
</dbReference>
<dbReference type="OrthoDB" id="432528at2759"/>
<accession>A0A9N9H5B8</accession>
<protein>
    <submittedName>
        <fullName evidence="1">5267_t:CDS:1</fullName>
    </submittedName>
</protein>
<gene>
    <name evidence="1" type="ORF">RFULGI_LOCUS8406</name>
</gene>
<dbReference type="EMBL" id="CAJVPZ010013572">
    <property type="protein sequence ID" value="CAG8649900.1"/>
    <property type="molecule type" value="Genomic_DNA"/>
</dbReference>
<comment type="caution">
    <text evidence="1">The sequence shown here is derived from an EMBL/GenBank/DDBJ whole genome shotgun (WGS) entry which is preliminary data.</text>
</comment>
<sequence>ATDQINLNATDQFIYINGTAPKIWTKLEQGVKGIQPSRRRSTSTVIKPNGTIYIFSGRIENDMVINQTTVYPNLLKLDVRSEHYQYYILQTFG</sequence>
<proteinExistence type="predicted"/>